<evidence type="ECO:0000259" key="1">
    <source>
        <dbReference type="Pfam" id="PF24864"/>
    </source>
</evidence>
<sequence length="390" mass="44830">MCNIPAWIKKHRRSKPKPTPKTKFQAEMPFLPSSRCSVDMSSTDTPSGPFFQLPFEIRSMIYAFAFGGDALHIDLVQEKVAWQWKGCMCRRNPPDIPPSMRYHWRGPWLDTCIKGKERAYRLQLEGQHPLGCFLTEDGKKLTTYLNIGIMGFLLSCRQAYTEGIEFLYSSISIKSEPLLLHLPKLIPPNRLATITSLEFVIDAHSKGPYNTRKPVFVPYTLPPILDNIAAHCHRLRSLCISVTIKNSSRIEDILDVLVLIWIDKFYRTKPLRNMRVELPFYNYKNIYAGTLWDGDLGFKEIKNPDHPSEKPKLTYDERSYWRCLNGETATMQSRLHERYPYPPLKWPVMDGEAMNVESKGYWLRGGFEGNGPMICTMATGFPPGSSYFSG</sequence>
<protein>
    <recommendedName>
        <fullName evidence="1">DUF7730 domain-containing protein</fullName>
    </recommendedName>
</protein>
<accession>A0A6A6V274</accession>
<name>A0A6A6V274_9PLEO</name>
<keyword evidence="3" id="KW-1185">Reference proteome</keyword>
<dbReference type="Proteomes" id="UP000799440">
    <property type="component" value="Unassembled WGS sequence"/>
</dbReference>
<proteinExistence type="predicted"/>
<gene>
    <name evidence="2" type="ORF">M011DRAFT_224153</name>
</gene>
<dbReference type="AlphaFoldDB" id="A0A6A6V274"/>
<reference evidence="2" key="1">
    <citation type="journal article" date="2020" name="Stud. Mycol.">
        <title>101 Dothideomycetes genomes: a test case for predicting lifestyles and emergence of pathogens.</title>
        <authorList>
            <person name="Haridas S."/>
            <person name="Albert R."/>
            <person name="Binder M."/>
            <person name="Bloem J."/>
            <person name="Labutti K."/>
            <person name="Salamov A."/>
            <person name="Andreopoulos B."/>
            <person name="Baker S."/>
            <person name="Barry K."/>
            <person name="Bills G."/>
            <person name="Bluhm B."/>
            <person name="Cannon C."/>
            <person name="Castanera R."/>
            <person name="Culley D."/>
            <person name="Daum C."/>
            <person name="Ezra D."/>
            <person name="Gonzalez J."/>
            <person name="Henrissat B."/>
            <person name="Kuo A."/>
            <person name="Liang C."/>
            <person name="Lipzen A."/>
            <person name="Lutzoni F."/>
            <person name="Magnuson J."/>
            <person name="Mondo S."/>
            <person name="Nolan M."/>
            <person name="Ohm R."/>
            <person name="Pangilinan J."/>
            <person name="Park H.-J."/>
            <person name="Ramirez L."/>
            <person name="Alfaro M."/>
            <person name="Sun H."/>
            <person name="Tritt A."/>
            <person name="Yoshinaga Y."/>
            <person name="Zwiers L.-H."/>
            <person name="Turgeon B."/>
            <person name="Goodwin S."/>
            <person name="Spatafora J."/>
            <person name="Crous P."/>
            <person name="Grigoriev I."/>
        </authorList>
    </citation>
    <scope>NUCLEOTIDE SEQUENCE</scope>
    <source>
        <strain evidence="2">CBS 119925</strain>
    </source>
</reference>
<dbReference type="Pfam" id="PF24864">
    <property type="entry name" value="DUF7730"/>
    <property type="match status" value="1"/>
</dbReference>
<organism evidence="2 3">
    <name type="scientific">Sporormia fimetaria CBS 119925</name>
    <dbReference type="NCBI Taxonomy" id="1340428"/>
    <lineage>
        <taxon>Eukaryota</taxon>
        <taxon>Fungi</taxon>
        <taxon>Dikarya</taxon>
        <taxon>Ascomycota</taxon>
        <taxon>Pezizomycotina</taxon>
        <taxon>Dothideomycetes</taxon>
        <taxon>Pleosporomycetidae</taxon>
        <taxon>Pleosporales</taxon>
        <taxon>Sporormiaceae</taxon>
        <taxon>Sporormia</taxon>
    </lineage>
</organism>
<dbReference type="EMBL" id="MU006598">
    <property type="protein sequence ID" value="KAF2743307.1"/>
    <property type="molecule type" value="Genomic_DNA"/>
</dbReference>
<dbReference type="OrthoDB" id="515692at2759"/>
<dbReference type="PANTHER" id="PTHR38790:SF4">
    <property type="entry name" value="2EXR DOMAIN-CONTAINING PROTEIN"/>
    <property type="match status" value="1"/>
</dbReference>
<evidence type="ECO:0000313" key="3">
    <source>
        <dbReference type="Proteomes" id="UP000799440"/>
    </source>
</evidence>
<feature type="domain" description="DUF7730" evidence="1">
    <location>
        <begin position="48"/>
        <end position="206"/>
    </location>
</feature>
<dbReference type="PANTHER" id="PTHR38790">
    <property type="entry name" value="2EXR DOMAIN-CONTAINING PROTEIN-RELATED"/>
    <property type="match status" value="1"/>
</dbReference>
<evidence type="ECO:0000313" key="2">
    <source>
        <dbReference type="EMBL" id="KAF2743307.1"/>
    </source>
</evidence>
<dbReference type="InterPro" id="IPR056632">
    <property type="entry name" value="DUF7730"/>
</dbReference>